<name>A0A072PGY9_9EURO</name>
<comment type="caution">
    <text evidence="2">The sequence shown here is derived from an EMBL/GenBank/DDBJ whole genome shotgun (WGS) entry which is preliminary data.</text>
</comment>
<dbReference type="Gene3D" id="3.40.50.1240">
    <property type="entry name" value="Phosphoglycerate mutase-like"/>
    <property type="match status" value="1"/>
</dbReference>
<evidence type="ECO:0000313" key="3">
    <source>
        <dbReference type="Proteomes" id="UP000027920"/>
    </source>
</evidence>
<organism evidence="2 3">
    <name type="scientific">Exophiala aquamarina CBS 119918</name>
    <dbReference type="NCBI Taxonomy" id="1182545"/>
    <lineage>
        <taxon>Eukaryota</taxon>
        <taxon>Fungi</taxon>
        <taxon>Dikarya</taxon>
        <taxon>Ascomycota</taxon>
        <taxon>Pezizomycotina</taxon>
        <taxon>Eurotiomycetes</taxon>
        <taxon>Chaetothyriomycetidae</taxon>
        <taxon>Chaetothyriales</taxon>
        <taxon>Herpotrichiellaceae</taxon>
        <taxon>Exophiala</taxon>
    </lineage>
</organism>
<dbReference type="EMBL" id="AMGV01000004">
    <property type="protein sequence ID" value="KEF58578.1"/>
    <property type="molecule type" value="Genomic_DNA"/>
</dbReference>
<protein>
    <recommendedName>
        <fullName evidence="4">Acid phosphatase</fullName>
    </recommendedName>
</protein>
<dbReference type="AlphaFoldDB" id="A0A072PGY9"/>
<dbReference type="RefSeq" id="XP_013261168.1">
    <property type="nucleotide sequence ID" value="XM_013405714.1"/>
</dbReference>
<dbReference type="InterPro" id="IPR029033">
    <property type="entry name" value="His_PPase_superfam"/>
</dbReference>
<proteinExistence type="predicted"/>
<dbReference type="OrthoDB" id="10262962at2759"/>
<keyword evidence="3" id="KW-1185">Reference proteome</keyword>
<evidence type="ECO:0008006" key="4">
    <source>
        <dbReference type="Google" id="ProtNLM"/>
    </source>
</evidence>
<keyword evidence="1" id="KW-0732">Signal</keyword>
<dbReference type="HOGENOM" id="CLU_030126_0_0_1"/>
<feature type="chain" id="PRO_5001683488" description="Acid phosphatase" evidence="1">
    <location>
        <begin position="21"/>
        <end position="492"/>
    </location>
</feature>
<feature type="signal peptide" evidence="1">
    <location>
        <begin position="1"/>
        <end position="20"/>
    </location>
</feature>
<dbReference type="PANTHER" id="PTHR11567">
    <property type="entry name" value="ACID PHOSPHATASE-RELATED"/>
    <property type="match status" value="1"/>
</dbReference>
<dbReference type="GO" id="GO:0016791">
    <property type="term" value="F:phosphatase activity"/>
    <property type="evidence" value="ECO:0007669"/>
    <property type="project" value="TreeGrafter"/>
</dbReference>
<dbReference type="Proteomes" id="UP000027920">
    <property type="component" value="Unassembled WGS sequence"/>
</dbReference>
<dbReference type="SUPFAM" id="SSF53254">
    <property type="entry name" value="Phosphoglycerate mutase-like"/>
    <property type="match status" value="1"/>
</dbReference>
<evidence type="ECO:0000256" key="1">
    <source>
        <dbReference type="SAM" id="SignalP"/>
    </source>
</evidence>
<gene>
    <name evidence="2" type="ORF">A1O9_06504</name>
</gene>
<reference evidence="2 3" key="1">
    <citation type="submission" date="2013-03" db="EMBL/GenBank/DDBJ databases">
        <title>The Genome Sequence of Exophiala aquamarina CBS 119918.</title>
        <authorList>
            <consortium name="The Broad Institute Genomics Platform"/>
            <person name="Cuomo C."/>
            <person name="de Hoog S."/>
            <person name="Gorbushina A."/>
            <person name="Walker B."/>
            <person name="Young S.K."/>
            <person name="Zeng Q."/>
            <person name="Gargeya S."/>
            <person name="Fitzgerald M."/>
            <person name="Haas B."/>
            <person name="Abouelleil A."/>
            <person name="Allen A.W."/>
            <person name="Alvarado L."/>
            <person name="Arachchi H.M."/>
            <person name="Berlin A.M."/>
            <person name="Chapman S.B."/>
            <person name="Gainer-Dewar J."/>
            <person name="Goldberg J."/>
            <person name="Griggs A."/>
            <person name="Gujja S."/>
            <person name="Hansen M."/>
            <person name="Howarth C."/>
            <person name="Imamovic A."/>
            <person name="Ireland A."/>
            <person name="Larimer J."/>
            <person name="McCowan C."/>
            <person name="Murphy C."/>
            <person name="Pearson M."/>
            <person name="Poon T.W."/>
            <person name="Priest M."/>
            <person name="Roberts A."/>
            <person name="Saif S."/>
            <person name="Shea T."/>
            <person name="Sisk P."/>
            <person name="Sykes S."/>
            <person name="Wortman J."/>
            <person name="Nusbaum C."/>
            <person name="Birren B."/>
        </authorList>
    </citation>
    <scope>NUCLEOTIDE SEQUENCE [LARGE SCALE GENOMIC DNA]</scope>
    <source>
        <strain evidence="2 3">CBS 119918</strain>
    </source>
</reference>
<dbReference type="GeneID" id="25281421"/>
<accession>A0A072PGY9</accession>
<evidence type="ECO:0000313" key="2">
    <source>
        <dbReference type="EMBL" id="KEF58578.1"/>
    </source>
</evidence>
<dbReference type="PANTHER" id="PTHR11567:SF195">
    <property type="entry name" value="ACID PHOSPHATASE, PUTATIVE (AFU_ORTHOLOGUE AFUA_3G14570)-RELATED"/>
    <property type="match status" value="1"/>
</dbReference>
<sequence>MAKRLLDVVLVGAVSKGVAGASQCAASTGSQIDLGWHAPNASAINDLGSVVNGTGVYGFIFNSSLTPATSGYSTYNWCNMPHVRPQEYVVPPSELKLEYVEVIHRHHKRTPYAANTFPRETYSWSCADAALFYYGTPRPDGTSAQINWQVATSDSNPLAPDGFNGSCQFPQISGQGLNDSRQHGQDLFDVYHGLLNFLPAEYDPKKVAYRVTNNVITSQVVGQVIEGQFPKQLTNAPIGVSIQPASIDSLEPAYTCATADTLRAAYGVGSHAANWTQHLNASAALFAKLDAVSGVNTTAPAWHNWFDHYFDNLSARLCHQKPLPCAAANSSNCITDEEAEAVFRAGIYEYSFIYRDAPQSLAASTAGFGIWMAELAGHLRGVVNTATGGAGDGGDGGILYRHNVAHDGSISRLLSILQLDVMVWPGMGSEVVFELYSRNACYFLRVLWGGQVLRSSNPSLGRLDLVPVQKFLDYVDGLVGVKAQKVPGLCKG</sequence>
<dbReference type="VEuPathDB" id="FungiDB:A1O9_06504"/>
<dbReference type="InterPro" id="IPR050645">
    <property type="entry name" value="Histidine_acid_phosphatase"/>
</dbReference>